<keyword evidence="2" id="KW-1185">Reference proteome</keyword>
<proteinExistence type="predicted"/>
<comment type="caution">
    <text evidence="1">The sequence shown here is derived from an EMBL/GenBank/DDBJ whole genome shotgun (WGS) entry which is preliminary data.</text>
</comment>
<dbReference type="RefSeq" id="WP_255044353.1">
    <property type="nucleotide sequence ID" value="NZ_JANEYT010000063.1"/>
</dbReference>
<evidence type="ECO:0000313" key="2">
    <source>
        <dbReference type="Proteomes" id="UP001524460"/>
    </source>
</evidence>
<reference evidence="1 2" key="1">
    <citation type="submission" date="2022-07" db="EMBL/GenBank/DDBJ databases">
        <title>Photobacterium pectinilyticum sp. nov., a marine bacterium isolated from surface seawater of Qingdao offshore.</title>
        <authorList>
            <person name="Wang X."/>
        </authorList>
    </citation>
    <scope>NUCLEOTIDE SEQUENCE [LARGE SCALE GENOMIC DNA]</scope>
    <source>
        <strain evidence="1 2">ZSDE20</strain>
    </source>
</reference>
<evidence type="ECO:0000313" key="1">
    <source>
        <dbReference type="EMBL" id="MCQ1060273.1"/>
    </source>
</evidence>
<dbReference type="Proteomes" id="UP001524460">
    <property type="component" value="Unassembled WGS sequence"/>
</dbReference>
<accession>A0ABT1N6A2</accession>
<protein>
    <submittedName>
        <fullName evidence="1">Uncharacterized protein</fullName>
    </submittedName>
</protein>
<sequence>MNLNLVELSKQNIDQSKAIRSDILQGLGKFPSLNKVANADEIRSSFFGEADYYALELAEIIKQMLIEQYGYVAINMSRAALLGTNKNIVKAMMMIQTENSGSVEYEINAYLSV</sequence>
<organism evidence="1 2">
    <name type="scientific">Photobacterium pectinilyticum</name>
    <dbReference type="NCBI Taxonomy" id="2906793"/>
    <lineage>
        <taxon>Bacteria</taxon>
        <taxon>Pseudomonadati</taxon>
        <taxon>Pseudomonadota</taxon>
        <taxon>Gammaproteobacteria</taxon>
        <taxon>Vibrionales</taxon>
        <taxon>Vibrionaceae</taxon>
        <taxon>Photobacterium</taxon>
    </lineage>
</organism>
<dbReference type="EMBL" id="JANEYT010000063">
    <property type="protein sequence ID" value="MCQ1060273.1"/>
    <property type="molecule type" value="Genomic_DNA"/>
</dbReference>
<name>A0ABT1N6A2_9GAMM</name>
<gene>
    <name evidence="1" type="ORF">NHN17_19705</name>
</gene>